<evidence type="ECO:0000313" key="7">
    <source>
        <dbReference type="Proteomes" id="UP000236724"/>
    </source>
</evidence>
<reference evidence="6 7" key="1">
    <citation type="submission" date="2016-10" db="EMBL/GenBank/DDBJ databases">
        <authorList>
            <person name="de Groot N.N."/>
        </authorList>
    </citation>
    <scope>NUCLEOTIDE SEQUENCE [LARGE SCALE GENOMIC DNA]</scope>
    <source>
        <strain evidence="6">MBHS1</strain>
    </source>
</reference>
<feature type="modified residue" description="4-aspartylphosphate" evidence="1">
    <location>
        <position position="61"/>
    </location>
</feature>
<feature type="domain" description="Response regulatory" evidence="2">
    <location>
        <begin position="12"/>
        <end position="128"/>
    </location>
</feature>
<dbReference type="Gene3D" id="3.30.70.270">
    <property type="match status" value="1"/>
</dbReference>
<evidence type="ECO:0000259" key="2">
    <source>
        <dbReference type="PROSITE" id="PS50110"/>
    </source>
</evidence>
<dbReference type="SMART" id="SM00267">
    <property type="entry name" value="GGDEF"/>
    <property type="match status" value="1"/>
</dbReference>
<keyword evidence="7" id="KW-1185">Reference proteome</keyword>
<dbReference type="GO" id="GO:0004673">
    <property type="term" value="F:protein histidine kinase activity"/>
    <property type="evidence" value="ECO:0007669"/>
    <property type="project" value="UniProtKB-EC"/>
</dbReference>
<protein>
    <submittedName>
        <fullName evidence="6">Sensor histidine kinase TmoS</fullName>
        <ecNumber evidence="6">2.7.13.3</ecNumber>
    </submittedName>
</protein>
<dbReference type="OrthoDB" id="9812260at2"/>
<dbReference type="EC" id="2.7.13.3" evidence="6"/>
<dbReference type="InterPro" id="IPR000014">
    <property type="entry name" value="PAS"/>
</dbReference>
<dbReference type="InterPro" id="IPR052155">
    <property type="entry name" value="Biofilm_reg_signaling"/>
</dbReference>
<dbReference type="SUPFAM" id="SSF55073">
    <property type="entry name" value="Nucleotide cyclase"/>
    <property type="match status" value="1"/>
</dbReference>
<dbReference type="AlphaFoldDB" id="A0A1H6F3V3"/>
<dbReference type="InterPro" id="IPR011006">
    <property type="entry name" value="CheY-like_superfamily"/>
</dbReference>
<evidence type="ECO:0000259" key="4">
    <source>
        <dbReference type="PROSITE" id="PS50113"/>
    </source>
</evidence>
<evidence type="ECO:0000313" key="6">
    <source>
        <dbReference type="EMBL" id="SEH04858.1"/>
    </source>
</evidence>
<feature type="domain" description="GGDEF" evidence="5">
    <location>
        <begin position="419"/>
        <end position="557"/>
    </location>
</feature>
<dbReference type="InterPro" id="IPR000160">
    <property type="entry name" value="GGDEF_dom"/>
</dbReference>
<evidence type="ECO:0000259" key="5">
    <source>
        <dbReference type="PROSITE" id="PS50887"/>
    </source>
</evidence>
<dbReference type="SUPFAM" id="SSF55785">
    <property type="entry name" value="PYP-like sensor domain (PAS domain)"/>
    <property type="match status" value="2"/>
</dbReference>
<keyword evidence="6" id="KW-0418">Kinase</keyword>
<name>A0A1H6F3V3_9GAMM</name>
<feature type="domain" description="PAS" evidence="3">
    <location>
        <begin position="140"/>
        <end position="210"/>
    </location>
</feature>
<feature type="domain" description="PAS" evidence="3">
    <location>
        <begin position="263"/>
        <end position="308"/>
    </location>
</feature>
<dbReference type="PROSITE" id="PS50887">
    <property type="entry name" value="GGDEF"/>
    <property type="match status" value="1"/>
</dbReference>
<dbReference type="PROSITE" id="PS50110">
    <property type="entry name" value="RESPONSE_REGULATORY"/>
    <property type="match status" value="1"/>
</dbReference>
<dbReference type="InterPro" id="IPR043128">
    <property type="entry name" value="Rev_trsase/Diguanyl_cyclase"/>
</dbReference>
<dbReference type="InterPro" id="IPR035965">
    <property type="entry name" value="PAS-like_dom_sf"/>
</dbReference>
<gene>
    <name evidence="6" type="primary">tmoS_1</name>
    <name evidence="6" type="ORF">MBHS_00710</name>
</gene>
<dbReference type="EMBL" id="FMSV02000127">
    <property type="protein sequence ID" value="SEH04858.1"/>
    <property type="molecule type" value="Genomic_DNA"/>
</dbReference>
<dbReference type="InterPro" id="IPR000700">
    <property type="entry name" value="PAS-assoc_C"/>
</dbReference>
<dbReference type="SMART" id="SM00086">
    <property type="entry name" value="PAC"/>
    <property type="match status" value="2"/>
</dbReference>
<keyword evidence="6" id="KW-0808">Transferase</keyword>
<accession>A0A1H6F3V3</accession>
<dbReference type="Pfam" id="PF00990">
    <property type="entry name" value="GGDEF"/>
    <property type="match status" value="1"/>
</dbReference>
<dbReference type="Proteomes" id="UP000236724">
    <property type="component" value="Unassembled WGS sequence"/>
</dbReference>
<dbReference type="PANTHER" id="PTHR44757">
    <property type="entry name" value="DIGUANYLATE CYCLASE DGCP"/>
    <property type="match status" value="1"/>
</dbReference>
<dbReference type="SMART" id="SM00448">
    <property type="entry name" value="REC"/>
    <property type="match status" value="1"/>
</dbReference>
<dbReference type="Gene3D" id="3.40.50.2300">
    <property type="match status" value="1"/>
</dbReference>
<sequence>MLNLCSQDDVQKLLVVDDDLVVRSMLQRLLEEQNYQVVTAENGEQAVLEVAKHLPDLVLMDAAMPVMDGFQACQFLREHPESAEIPVIMLTSLNDEESVDKAFDSGAVEYITKPINWAVLRNRISLLINTKRALSALSNSEARFRCLYEQATIGIAITSTQGQIQDANPTLQNLLDQDDEQLCERFINELFLPADSPIEAEFQKQLYNGERNDYQMDKYFFRKDGQRGWARLTTSLVFDDEGDPVSSIYLIEDITRQTQNRTRQRIAAKVFETTTEPVMITDANGVIMDVNQAFTQLTGYHYEELLDQHPTLFDSGRQDEMFFSQMWNTLRDTGGWQGQISNRYKDGGIYQQMLSISGVRDEQNEISAYVAFYSDCRAETQASPRAETPKTDHSLDMLTGLPGRQRFQGQLTRACRNGSSLALFIIDFDNFRAINKNFGYEMGDQCLQELAKRLRLCAPDEHMLARLEEDSFALLLYPLEQRYDINLMAERIIANLIPVMQIGIHDIQIDCNIGIGFHPGGLKEKTSECMEALQQHADLAMHLSRQSGKNTYQIFSEIEF</sequence>
<keyword evidence="1" id="KW-0597">Phosphoprotein</keyword>
<dbReference type="PROSITE" id="PS50112">
    <property type="entry name" value="PAS"/>
    <property type="match status" value="2"/>
</dbReference>
<dbReference type="NCBIfam" id="TIGR00229">
    <property type="entry name" value="sensory_box"/>
    <property type="match status" value="2"/>
</dbReference>
<dbReference type="InterPro" id="IPR029787">
    <property type="entry name" value="Nucleotide_cyclase"/>
</dbReference>
<dbReference type="RefSeq" id="WP_103918875.1">
    <property type="nucleotide sequence ID" value="NZ_FMSV02000127.1"/>
</dbReference>
<dbReference type="Pfam" id="PF13426">
    <property type="entry name" value="PAS_9"/>
    <property type="match status" value="2"/>
</dbReference>
<evidence type="ECO:0000256" key="1">
    <source>
        <dbReference type="PROSITE-ProRule" id="PRU00169"/>
    </source>
</evidence>
<organism evidence="6 7">
    <name type="scientific">Candidatus Venteria ishoeyi</name>
    <dbReference type="NCBI Taxonomy" id="1899563"/>
    <lineage>
        <taxon>Bacteria</taxon>
        <taxon>Pseudomonadati</taxon>
        <taxon>Pseudomonadota</taxon>
        <taxon>Gammaproteobacteria</taxon>
        <taxon>Thiotrichales</taxon>
        <taxon>Thiotrichaceae</taxon>
        <taxon>Venteria</taxon>
    </lineage>
</organism>
<dbReference type="CDD" id="cd00130">
    <property type="entry name" value="PAS"/>
    <property type="match status" value="2"/>
</dbReference>
<dbReference type="Gene3D" id="3.30.450.20">
    <property type="entry name" value="PAS domain"/>
    <property type="match status" value="2"/>
</dbReference>
<dbReference type="InterPro" id="IPR001789">
    <property type="entry name" value="Sig_transdc_resp-reg_receiver"/>
</dbReference>
<dbReference type="GO" id="GO:0000160">
    <property type="term" value="P:phosphorelay signal transduction system"/>
    <property type="evidence" value="ECO:0007669"/>
    <property type="project" value="InterPro"/>
</dbReference>
<dbReference type="SMART" id="SM00091">
    <property type="entry name" value="PAS"/>
    <property type="match status" value="2"/>
</dbReference>
<dbReference type="InterPro" id="IPR001610">
    <property type="entry name" value="PAC"/>
</dbReference>
<dbReference type="PANTHER" id="PTHR44757:SF2">
    <property type="entry name" value="BIOFILM ARCHITECTURE MAINTENANCE PROTEIN MBAA"/>
    <property type="match status" value="1"/>
</dbReference>
<dbReference type="Pfam" id="PF00072">
    <property type="entry name" value="Response_reg"/>
    <property type="match status" value="1"/>
</dbReference>
<dbReference type="SUPFAM" id="SSF52172">
    <property type="entry name" value="CheY-like"/>
    <property type="match status" value="1"/>
</dbReference>
<proteinExistence type="predicted"/>
<dbReference type="NCBIfam" id="TIGR00254">
    <property type="entry name" value="GGDEF"/>
    <property type="match status" value="1"/>
</dbReference>
<evidence type="ECO:0000259" key="3">
    <source>
        <dbReference type="PROSITE" id="PS50112"/>
    </source>
</evidence>
<dbReference type="PROSITE" id="PS50113">
    <property type="entry name" value="PAC"/>
    <property type="match status" value="1"/>
</dbReference>
<dbReference type="CDD" id="cd01949">
    <property type="entry name" value="GGDEF"/>
    <property type="match status" value="1"/>
</dbReference>
<feature type="domain" description="PAC" evidence="4">
    <location>
        <begin position="214"/>
        <end position="266"/>
    </location>
</feature>